<protein>
    <recommendedName>
        <fullName evidence="4">Transmembrane protein</fullName>
    </recommendedName>
</protein>
<keyword evidence="3" id="KW-1185">Reference proteome</keyword>
<dbReference type="Proteomes" id="UP000775213">
    <property type="component" value="Unassembled WGS sequence"/>
</dbReference>
<feature type="transmembrane region" description="Helical" evidence="1">
    <location>
        <begin position="56"/>
        <end position="80"/>
    </location>
</feature>
<gene>
    <name evidence="2" type="ORF">IEQ34_001626</name>
</gene>
<accession>A0AAV7HPR8</accession>
<sequence length="131" mass="15227">MSSSVKSNDPSTASYCYIQNSQIKLFEQENKNQTQKRQQKIVVVVIRQLRVSQSSLLVIFFFFLFIILTLIISCSILILLVFRHQIIHITLCLSELHFIHAFAGVPVQKRLPAKHRRELLAHTTKHLLNRC</sequence>
<keyword evidence="1" id="KW-0472">Membrane</keyword>
<dbReference type="AlphaFoldDB" id="A0AAV7HPR8"/>
<proteinExistence type="predicted"/>
<evidence type="ECO:0000313" key="3">
    <source>
        <dbReference type="Proteomes" id="UP000775213"/>
    </source>
</evidence>
<comment type="caution">
    <text evidence="2">The sequence shown here is derived from an EMBL/GenBank/DDBJ whole genome shotgun (WGS) entry which is preliminary data.</text>
</comment>
<organism evidence="2 3">
    <name type="scientific">Dendrobium chrysotoxum</name>
    <name type="common">Orchid</name>
    <dbReference type="NCBI Taxonomy" id="161865"/>
    <lineage>
        <taxon>Eukaryota</taxon>
        <taxon>Viridiplantae</taxon>
        <taxon>Streptophyta</taxon>
        <taxon>Embryophyta</taxon>
        <taxon>Tracheophyta</taxon>
        <taxon>Spermatophyta</taxon>
        <taxon>Magnoliopsida</taxon>
        <taxon>Liliopsida</taxon>
        <taxon>Asparagales</taxon>
        <taxon>Orchidaceae</taxon>
        <taxon>Epidendroideae</taxon>
        <taxon>Malaxideae</taxon>
        <taxon>Dendrobiinae</taxon>
        <taxon>Dendrobium</taxon>
    </lineage>
</organism>
<evidence type="ECO:0008006" key="4">
    <source>
        <dbReference type="Google" id="ProtNLM"/>
    </source>
</evidence>
<keyword evidence="1" id="KW-1133">Transmembrane helix</keyword>
<keyword evidence="1" id="KW-0812">Transmembrane</keyword>
<evidence type="ECO:0000256" key="1">
    <source>
        <dbReference type="SAM" id="Phobius"/>
    </source>
</evidence>
<dbReference type="EMBL" id="JAGFBR010000002">
    <property type="protein sequence ID" value="KAH0470068.1"/>
    <property type="molecule type" value="Genomic_DNA"/>
</dbReference>
<evidence type="ECO:0000313" key="2">
    <source>
        <dbReference type="EMBL" id="KAH0470068.1"/>
    </source>
</evidence>
<reference evidence="2 3" key="1">
    <citation type="journal article" date="2021" name="Hortic Res">
        <title>Chromosome-scale assembly of the Dendrobium chrysotoxum genome enhances the understanding of orchid evolution.</title>
        <authorList>
            <person name="Zhang Y."/>
            <person name="Zhang G.Q."/>
            <person name="Zhang D."/>
            <person name="Liu X.D."/>
            <person name="Xu X.Y."/>
            <person name="Sun W.H."/>
            <person name="Yu X."/>
            <person name="Zhu X."/>
            <person name="Wang Z.W."/>
            <person name="Zhao X."/>
            <person name="Zhong W.Y."/>
            <person name="Chen H."/>
            <person name="Yin W.L."/>
            <person name="Huang T."/>
            <person name="Niu S.C."/>
            <person name="Liu Z.J."/>
        </authorList>
    </citation>
    <scope>NUCLEOTIDE SEQUENCE [LARGE SCALE GENOMIC DNA]</scope>
    <source>
        <strain evidence="2">Lindl</strain>
    </source>
</reference>
<name>A0AAV7HPR8_DENCH</name>